<dbReference type="EMBL" id="MU277240">
    <property type="protein sequence ID" value="KAI0057978.1"/>
    <property type="molecule type" value="Genomic_DNA"/>
</dbReference>
<proteinExistence type="predicted"/>
<accession>A0ACB8SNZ7</accession>
<evidence type="ECO:0000313" key="2">
    <source>
        <dbReference type="Proteomes" id="UP000814140"/>
    </source>
</evidence>
<keyword evidence="2" id="KW-1185">Reference proteome</keyword>
<comment type="caution">
    <text evidence="1">The sequence shown here is derived from an EMBL/GenBank/DDBJ whole genome shotgun (WGS) entry which is preliminary data.</text>
</comment>
<organism evidence="1 2">
    <name type="scientific">Artomyces pyxidatus</name>
    <dbReference type="NCBI Taxonomy" id="48021"/>
    <lineage>
        <taxon>Eukaryota</taxon>
        <taxon>Fungi</taxon>
        <taxon>Dikarya</taxon>
        <taxon>Basidiomycota</taxon>
        <taxon>Agaricomycotina</taxon>
        <taxon>Agaricomycetes</taxon>
        <taxon>Russulales</taxon>
        <taxon>Auriscalpiaceae</taxon>
        <taxon>Artomyces</taxon>
    </lineage>
</organism>
<reference evidence="1" key="1">
    <citation type="submission" date="2021-03" db="EMBL/GenBank/DDBJ databases">
        <authorList>
            <consortium name="DOE Joint Genome Institute"/>
            <person name="Ahrendt S."/>
            <person name="Looney B.P."/>
            <person name="Miyauchi S."/>
            <person name="Morin E."/>
            <person name="Drula E."/>
            <person name="Courty P.E."/>
            <person name="Chicoki N."/>
            <person name="Fauchery L."/>
            <person name="Kohler A."/>
            <person name="Kuo A."/>
            <person name="Labutti K."/>
            <person name="Pangilinan J."/>
            <person name="Lipzen A."/>
            <person name="Riley R."/>
            <person name="Andreopoulos W."/>
            <person name="He G."/>
            <person name="Johnson J."/>
            <person name="Barry K.W."/>
            <person name="Grigoriev I.V."/>
            <person name="Nagy L."/>
            <person name="Hibbett D."/>
            <person name="Henrissat B."/>
            <person name="Matheny P.B."/>
            <person name="Labbe J."/>
            <person name="Martin F."/>
        </authorList>
    </citation>
    <scope>NUCLEOTIDE SEQUENCE</scope>
    <source>
        <strain evidence="1">HHB10654</strain>
    </source>
</reference>
<evidence type="ECO:0000313" key="1">
    <source>
        <dbReference type="EMBL" id="KAI0057978.1"/>
    </source>
</evidence>
<sequence length="178" mass="19872">MHPPRPRTPRWRHETQSPPCGVACCDGDGNKTSTAHGNKTEQNSHLSSRDLISLSLTRRASAPRHARAANRTVQRGIPISKLQMLCLLATLPSLPRTVRSPNLRISTFCLCCIQVPAQRRLHTSSMSPGWRDTEATLHVYPGHLHRNAYSDCYRCLSPRTEPYPSSPRSQGEVYPVAI</sequence>
<name>A0ACB8SNZ7_9AGAM</name>
<protein>
    <submittedName>
        <fullName evidence="1">Uncharacterized protein</fullName>
    </submittedName>
</protein>
<gene>
    <name evidence="1" type="ORF">BV25DRAFT_1322659</name>
</gene>
<reference evidence="1" key="2">
    <citation type="journal article" date="2022" name="New Phytol.">
        <title>Evolutionary transition to the ectomycorrhizal habit in the genomes of a hyperdiverse lineage of mushroom-forming fungi.</title>
        <authorList>
            <person name="Looney B."/>
            <person name="Miyauchi S."/>
            <person name="Morin E."/>
            <person name="Drula E."/>
            <person name="Courty P.E."/>
            <person name="Kohler A."/>
            <person name="Kuo A."/>
            <person name="LaButti K."/>
            <person name="Pangilinan J."/>
            <person name="Lipzen A."/>
            <person name="Riley R."/>
            <person name="Andreopoulos W."/>
            <person name="He G."/>
            <person name="Johnson J."/>
            <person name="Nolan M."/>
            <person name="Tritt A."/>
            <person name="Barry K.W."/>
            <person name="Grigoriev I.V."/>
            <person name="Nagy L.G."/>
            <person name="Hibbett D."/>
            <person name="Henrissat B."/>
            <person name="Matheny P.B."/>
            <person name="Labbe J."/>
            <person name="Martin F.M."/>
        </authorList>
    </citation>
    <scope>NUCLEOTIDE SEQUENCE</scope>
    <source>
        <strain evidence="1">HHB10654</strain>
    </source>
</reference>
<dbReference type="Proteomes" id="UP000814140">
    <property type="component" value="Unassembled WGS sequence"/>
</dbReference>